<gene>
    <name evidence="1" type="ORF">KGA66_16520</name>
</gene>
<name>A0A8J7WLN5_9ACTN</name>
<protein>
    <submittedName>
        <fullName evidence="1">Uncharacterized protein</fullName>
    </submittedName>
</protein>
<organism evidence="1 2">
    <name type="scientific">Actinocrinis puniceicyclus</name>
    <dbReference type="NCBI Taxonomy" id="977794"/>
    <lineage>
        <taxon>Bacteria</taxon>
        <taxon>Bacillati</taxon>
        <taxon>Actinomycetota</taxon>
        <taxon>Actinomycetes</taxon>
        <taxon>Catenulisporales</taxon>
        <taxon>Actinospicaceae</taxon>
        <taxon>Actinocrinis</taxon>
    </lineage>
</organism>
<dbReference type="Proteomes" id="UP000677913">
    <property type="component" value="Unassembled WGS sequence"/>
</dbReference>
<proteinExistence type="predicted"/>
<sequence>MSAMLFPASGPPTREAVDAELARLGQDAARVAEALLELADHPGYKLLDSAPLTGITAQRWQRAAARIAGLWDDYTAFQDVLNRAAEIRGRRAKPRPEELTAIAELLRGRSITLSTKPLALSERTLLGPSTVSQSATLAETLHRMNTDFQLAADFVTAADAAWNRLFQQADPLQERLKQAADAVRELGERGPAVELAGVGDEYAGLRREIFADPIGAAAPGSDLPARLERVNRNLQAVAAAVSGAADLRAGFEQRAERLSRLIDRIADVEDAQRAAAAEAREKILVGALPAPTSQAAALRARLAALGELRERGLWHRLAGEAAALDDALEAALAAANRVHQAVAGLLERRGELRARLAGYRVRAARSGAAEDPRLEALYGAARDLLWTKPCDLAASTRALAAYQKAVLALDQPGRGGGIRA</sequence>
<evidence type="ECO:0000313" key="1">
    <source>
        <dbReference type="EMBL" id="MBS2964663.1"/>
    </source>
</evidence>
<evidence type="ECO:0000313" key="2">
    <source>
        <dbReference type="Proteomes" id="UP000677913"/>
    </source>
</evidence>
<reference evidence="1" key="1">
    <citation type="submission" date="2021-04" db="EMBL/GenBank/DDBJ databases">
        <title>Genome based classification of Actinospica acidithermotolerans sp. nov., an actinobacterium isolated from an Indonesian hot spring.</title>
        <authorList>
            <person name="Kusuma A.B."/>
            <person name="Putra K.E."/>
            <person name="Nafisah S."/>
            <person name="Loh J."/>
            <person name="Nouioui I."/>
            <person name="Goodfellow M."/>
        </authorList>
    </citation>
    <scope>NUCLEOTIDE SEQUENCE</scope>
    <source>
        <strain evidence="1">DSM 45618</strain>
    </source>
</reference>
<dbReference type="EMBL" id="JAGSXH010000056">
    <property type="protein sequence ID" value="MBS2964663.1"/>
    <property type="molecule type" value="Genomic_DNA"/>
</dbReference>
<dbReference type="AlphaFoldDB" id="A0A8J7WLN5"/>
<keyword evidence="2" id="KW-1185">Reference proteome</keyword>
<dbReference type="RefSeq" id="WP_211469022.1">
    <property type="nucleotide sequence ID" value="NZ_JAGSXH010000056.1"/>
</dbReference>
<accession>A0A8J7WLN5</accession>
<comment type="caution">
    <text evidence="1">The sequence shown here is derived from an EMBL/GenBank/DDBJ whole genome shotgun (WGS) entry which is preliminary data.</text>
</comment>